<dbReference type="GO" id="GO:0051537">
    <property type="term" value="F:2 iron, 2 sulfur cluster binding"/>
    <property type="evidence" value="ECO:0007669"/>
    <property type="project" value="UniProtKB-KW"/>
</dbReference>
<dbReference type="Gene3D" id="2.102.10.10">
    <property type="entry name" value="Rieske [2Fe-2S] iron-sulphur domain"/>
    <property type="match status" value="1"/>
</dbReference>
<comment type="caution">
    <text evidence="6">The sequence shown here is derived from an EMBL/GenBank/DDBJ whole genome shotgun (WGS) entry which is preliminary data.</text>
</comment>
<reference evidence="6 7" key="1">
    <citation type="submission" date="2018-12" db="EMBL/GenBank/DDBJ databases">
        <title>Bacillus chawlae sp. nov., Bacillus glennii sp. nov., and Bacillus saganii sp. nov. Isolated from the Vehicle Assembly Building at Kennedy Space Center where the Viking Spacecraft were Assembled.</title>
        <authorList>
            <person name="Seuylemezian A."/>
            <person name="Vaishampayan P."/>
        </authorList>
    </citation>
    <scope>NUCLEOTIDE SEQUENCE [LARGE SCALE GENOMIC DNA]</scope>
    <source>
        <strain evidence="6 7">L5</strain>
    </source>
</reference>
<evidence type="ECO:0000256" key="2">
    <source>
        <dbReference type="ARBA" id="ARBA00022723"/>
    </source>
</evidence>
<dbReference type="GO" id="GO:0004497">
    <property type="term" value="F:monooxygenase activity"/>
    <property type="evidence" value="ECO:0007669"/>
    <property type="project" value="UniProtKB-ARBA"/>
</dbReference>
<dbReference type="InterPro" id="IPR017941">
    <property type="entry name" value="Rieske_2Fe-2S"/>
</dbReference>
<accession>A0A433HWM6</accession>
<dbReference type="Pfam" id="PF00355">
    <property type="entry name" value="Rieske"/>
    <property type="match status" value="1"/>
</dbReference>
<keyword evidence="7" id="KW-1185">Reference proteome</keyword>
<evidence type="ECO:0000313" key="6">
    <source>
        <dbReference type="EMBL" id="RUQ32771.1"/>
    </source>
</evidence>
<name>A0A433HWM6_9BACI</name>
<sequence>MGKHVVCKVSELPPGERKIVTLERRSIGIFNIENSYYALKNVCPHYKAPLCKGVVTGMTLPSKPKEFNWGREGEILRCPWHGWEFDIKTGKSIFDPHKCFVKSYEVTVEEESESVETFEVTVELGAVVVHI</sequence>
<dbReference type="GO" id="GO:0046872">
    <property type="term" value="F:metal ion binding"/>
    <property type="evidence" value="ECO:0007669"/>
    <property type="project" value="UniProtKB-KW"/>
</dbReference>
<keyword evidence="3" id="KW-0408">Iron</keyword>
<dbReference type="PANTHER" id="PTHR21496">
    <property type="entry name" value="FERREDOXIN-RELATED"/>
    <property type="match status" value="1"/>
</dbReference>
<organism evidence="6 7">
    <name type="scientific">Peribacillus cavernae</name>
    <dbReference type="NCBI Taxonomy" id="1674310"/>
    <lineage>
        <taxon>Bacteria</taxon>
        <taxon>Bacillati</taxon>
        <taxon>Bacillota</taxon>
        <taxon>Bacilli</taxon>
        <taxon>Bacillales</taxon>
        <taxon>Bacillaceae</taxon>
        <taxon>Peribacillus</taxon>
    </lineage>
</organism>
<proteinExistence type="predicted"/>
<dbReference type="OrthoDB" id="9795104at2"/>
<dbReference type="RefSeq" id="WP_126863062.1">
    <property type="nucleotide sequence ID" value="NZ_JAUSTX010000003.1"/>
</dbReference>
<keyword evidence="2" id="KW-0479">Metal-binding</keyword>
<dbReference type="Proteomes" id="UP000267430">
    <property type="component" value="Unassembled WGS sequence"/>
</dbReference>
<dbReference type="PANTHER" id="PTHR21496:SF23">
    <property type="entry name" value="3-PHENYLPROPIONATE_CINNAMIC ACID DIOXYGENASE FERREDOXIN SUBUNIT"/>
    <property type="match status" value="1"/>
</dbReference>
<dbReference type="GO" id="GO:0016705">
    <property type="term" value="F:oxidoreductase activity, acting on paired donors, with incorporation or reduction of molecular oxygen"/>
    <property type="evidence" value="ECO:0007669"/>
    <property type="project" value="UniProtKB-ARBA"/>
</dbReference>
<dbReference type="SUPFAM" id="SSF50022">
    <property type="entry name" value="ISP domain"/>
    <property type="match status" value="1"/>
</dbReference>
<dbReference type="AlphaFoldDB" id="A0A433HWM6"/>
<evidence type="ECO:0000256" key="3">
    <source>
        <dbReference type="ARBA" id="ARBA00023004"/>
    </source>
</evidence>
<keyword evidence="1" id="KW-0001">2Fe-2S</keyword>
<evidence type="ECO:0000313" key="7">
    <source>
        <dbReference type="Proteomes" id="UP000267430"/>
    </source>
</evidence>
<evidence type="ECO:0000256" key="4">
    <source>
        <dbReference type="ARBA" id="ARBA00023014"/>
    </source>
</evidence>
<dbReference type="EMBL" id="RYZZ01000001">
    <property type="protein sequence ID" value="RUQ32771.1"/>
    <property type="molecule type" value="Genomic_DNA"/>
</dbReference>
<dbReference type="PROSITE" id="PS51296">
    <property type="entry name" value="RIESKE"/>
    <property type="match status" value="1"/>
</dbReference>
<evidence type="ECO:0000259" key="5">
    <source>
        <dbReference type="PROSITE" id="PS51296"/>
    </source>
</evidence>
<dbReference type="InterPro" id="IPR036922">
    <property type="entry name" value="Rieske_2Fe-2S_sf"/>
</dbReference>
<keyword evidence="4" id="KW-0411">Iron-sulfur</keyword>
<gene>
    <name evidence="6" type="ORF">ELQ35_01405</name>
</gene>
<protein>
    <submittedName>
        <fullName evidence="6">Rieske (2Fe-2S) protein</fullName>
    </submittedName>
</protein>
<evidence type="ECO:0000256" key="1">
    <source>
        <dbReference type="ARBA" id="ARBA00022714"/>
    </source>
</evidence>
<dbReference type="CDD" id="cd03467">
    <property type="entry name" value="Rieske"/>
    <property type="match status" value="1"/>
</dbReference>
<feature type="domain" description="Rieske" evidence="5">
    <location>
        <begin position="4"/>
        <end position="115"/>
    </location>
</feature>